<keyword evidence="1" id="KW-0812">Transmembrane</keyword>
<dbReference type="RefSeq" id="XP_003046619.1">
    <property type="nucleotide sequence ID" value="XM_003046573.1"/>
</dbReference>
<dbReference type="AlphaFoldDB" id="C7Z4E1"/>
<keyword evidence="3" id="KW-1185">Reference proteome</keyword>
<name>C7Z4E1_FUSV7</name>
<dbReference type="InParanoid" id="C7Z4E1"/>
<reference evidence="2 3" key="1">
    <citation type="journal article" date="2009" name="PLoS Genet.">
        <title>The genome of Nectria haematococca: contribution of supernumerary chromosomes to gene expansion.</title>
        <authorList>
            <person name="Coleman J.J."/>
            <person name="Rounsley S.D."/>
            <person name="Rodriguez-Carres M."/>
            <person name="Kuo A."/>
            <person name="Wasmann C.C."/>
            <person name="Grimwood J."/>
            <person name="Schmutz J."/>
            <person name="Taga M."/>
            <person name="White G.J."/>
            <person name="Zhou S."/>
            <person name="Schwartz D.C."/>
            <person name="Freitag M."/>
            <person name="Ma L.J."/>
            <person name="Danchin E.G."/>
            <person name="Henrissat B."/>
            <person name="Coutinho P.M."/>
            <person name="Nelson D.R."/>
            <person name="Straney D."/>
            <person name="Napoli C.A."/>
            <person name="Barker B.M."/>
            <person name="Gribskov M."/>
            <person name="Rep M."/>
            <person name="Kroken S."/>
            <person name="Molnar I."/>
            <person name="Rensing C."/>
            <person name="Kennell J.C."/>
            <person name="Zamora J."/>
            <person name="Farman M.L."/>
            <person name="Selker E.U."/>
            <person name="Salamov A."/>
            <person name="Shapiro H."/>
            <person name="Pangilinan J."/>
            <person name="Lindquist E."/>
            <person name="Lamers C."/>
            <person name="Grigoriev I.V."/>
            <person name="Geiser D.M."/>
            <person name="Covert S.F."/>
            <person name="Temporini E."/>
            <person name="Vanetten H.D."/>
        </authorList>
    </citation>
    <scope>NUCLEOTIDE SEQUENCE [LARGE SCALE GENOMIC DNA]</scope>
    <source>
        <strain evidence="3">ATCC MYA-4622 / CBS 123669 / FGSC 9596 / NRRL 45880 / 77-13-4</strain>
    </source>
</reference>
<organism evidence="2 3">
    <name type="scientific">Fusarium vanettenii (strain ATCC MYA-4622 / CBS 123669 / FGSC 9596 / NRRL 45880 / 77-13-4)</name>
    <name type="common">Fusarium solani subsp. pisi</name>
    <dbReference type="NCBI Taxonomy" id="660122"/>
    <lineage>
        <taxon>Eukaryota</taxon>
        <taxon>Fungi</taxon>
        <taxon>Dikarya</taxon>
        <taxon>Ascomycota</taxon>
        <taxon>Pezizomycotina</taxon>
        <taxon>Sordariomycetes</taxon>
        <taxon>Hypocreomycetidae</taxon>
        <taxon>Hypocreales</taxon>
        <taxon>Nectriaceae</taxon>
        <taxon>Fusarium</taxon>
        <taxon>Fusarium solani species complex</taxon>
        <taxon>Fusarium vanettenii</taxon>
    </lineage>
</organism>
<feature type="transmembrane region" description="Helical" evidence="1">
    <location>
        <begin position="104"/>
        <end position="128"/>
    </location>
</feature>
<proteinExistence type="predicted"/>
<evidence type="ECO:0000313" key="2">
    <source>
        <dbReference type="EMBL" id="EEU40906.1"/>
    </source>
</evidence>
<keyword evidence="1" id="KW-0472">Membrane</keyword>
<dbReference type="eggNOG" id="ENOG502RMX7">
    <property type="taxonomic scope" value="Eukaryota"/>
</dbReference>
<sequence length="327" mass="36965">MPWRDLDVQGHDQHTDRNSAASCVVLFGAFHVSRMMFSPSTKEHDANARVLKTGLHISESPSMKTDFYLLAKLILANALHQLTRHKLLFHSSNRLPMAMDNTGIYGGGALGTFTFGYVFASAIALQIFSQGFPHGEILRSLNWRTWARTTKSKSSGKSPPRIASRSELVNIDYDDFLDDEPLERMVQHLFSHSICQPIQKLLVGYLRDQAAIKPIRHCHSLDLRDFPSMLLSSLPLLVPLWIFTSYYWTSLFGVMMWERFGSDVVHGLLSRSLECFRWGWGFLGGSYRVIFRINGVMTMTKGARRVPPWAGYDDGPFGSVLYDGVSP</sequence>
<protein>
    <submittedName>
        <fullName evidence="2">Uncharacterized protein</fullName>
    </submittedName>
</protein>
<evidence type="ECO:0000313" key="3">
    <source>
        <dbReference type="Proteomes" id="UP000005206"/>
    </source>
</evidence>
<dbReference type="KEGG" id="nhe:NECHADRAFT_76489"/>
<dbReference type="HOGENOM" id="CLU_850180_0_0_1"/>
<gene>
    <name evidence="2" type="ORF">NECHADRAFT_76489</name>
</gene>
<dbReference type="EMBL" id="GG698910">
    <property type="protein sequence ID" value="EEU40906.1"/>
    <property type="molecule type" value="Genomic_DNA"/>
</dbReference>
<evidence type="ECO:0000256" key="1">
    <source>
        <dbReference type="SAM" id="Phobius"/>
    </source>
</evidence>
<feature type="transmembrane region" description="Helical" evidence="1">
    <location>
        <begin position="229"/>
        <end position="249"/>
    </location>
</feature>
<dbReference type="GeneID" id="9668404"/>
<keyword evidence="1" id="KW-1133">Transmembrane helix</keyword>
<accession>C7Z4E1</accession>
<dbReference type="Proteomes" id="UP000005206">
    <property type="component" value="Chromosome 2"/>
</dbReference>
<dbReference type="OrthoDB" id="5056100at2759"/>
<dbReference type="VEuPathDB" id="FungiDB:NECHADRAFT_76489"/>